<dbReference type="RefSeq" id="WP_280943963.1">
    <property type="nucleotide sequence ID" value="NZ_JARYGX010000032.1"/>
</dbReference>
<gene>
    <name evidence="2" type="ORF">QF205_16950</name>
</gene>
<proteinExistence type="predicted"/>
<dbReference type="Proteomes" id="UP001160550">
    <property type="component" value="Unassembled WGS sequence"/>
</dbReference>
<accession>A0ABT6MVW5</accession>
<feature type="compositionally biased region" description="Basic residues" evidence="1">
    <location>
        <begin position="313"/>
        <end position="327"/>
    </location>
</feature>
<reference evidence="2" key="2">
    <citation type="submission" date="2023-04" db="EMBL/GenBank/DDBJ databases">
        <authorList>
            <person name="Sun J.-Q."/>
        </authorList>
    </citation>
    <scope>NUCLEOTIDE SEQUENCE</scope>
    <source>
        <strain evidence="2">CC-YY355</strain>
    </source>
</reference>
<dbReference type="SUPFAM" id="SSF117396">
    <property type="entry name" value="TM1631-like"/>
    <property type="match status" value="1"/>
</dbReference>
<dbReference type="InterPro" id="IPR002763">
    <property type="entry name" value="DUF72"/>
</dbReference>
<evidence type="ECO:0000256" key="1">
    <source>
        <dbReference type="SAM" id="MobiDB-lite"/>
    </source>
</evidence>
<dbReference type="PANTHER" id="PTHR30348">
    <property type="entry name" value="UNCHARACTERIZED PROTEIN YECE"/>
    <property type="match status" value="1"/>
</dbReference>
<evidence type="ECO:0000313" key="3">
    <source>
        <dbReference type="Proteomes" id="UP001160550"/>
    </source>
</evidence>
<dbReference type="EMBL" id="JARYGX010000032">
    <property type="protein sequence ID" value="MDH7454737.1"/>
    <property type="molecule type" value="Genomic_DNA"/>
</dbReference>
<dbReference type="PANTHER" id="PTHR30348:SF4">
    <property type="entry name" value="DUF72 DOMAIN-CONTAINING PROTEIN"/>
    <property type="match status" value="1"/>
</dbReference>
<comment type="caution">
    <text evidence="2">The sequence shown here is derived from an EMBL/GenBank/DDBJ whole genome shotgun (WGS) entry which is preliminary data.</text>
</comment>
<organism evidence="2 3">
    <name type="scientific">Luteimonas composti</name>
    <dbReference type="NCBI Taxonomy" id="398257"/>
    <lineage>
        <taxon>Bacteria</taxon>
        <taxon>Pseudomonadati</taxon>
        <taxon>Pseudomonadota</taxon>
        <taxon>Gammaproteobacteria</taxon>
        <taxon>Lysobacterales</taxon>
        <taxon>Lysobacteraceae</taxon>
        <taxon>Luteimonas</taxon>
    </lineage>
</organism>
<protein>
    <submittedName>
        <fullName evidence="2">DUF72 domain-containing protein</fullName>
    </submittedName>
</protein>
<name>A0ABT6MVW5_9GAMM</name>
<dbReference type="Pfam" id="PF01904">
    <property type="entry name" value="DUF72"/>
    <property type="match status" value="1"/>
</dbReference>
<dbReference type="InterPro" id="IPR036520">
    <property type="entry name" value="UPF0759_sf"/>
</dbReference>
<feature type="region of interest" description="Disordered" evidence="1">
    <location>
        <begin position="298"/>
        <end position="327"/>
    </location>
</feature>
<evidence type="ECO:0000313" key="2">
    <source>
        <dbReference type="EMBL" id="MDH7454737.1"/>
    </source>
</evidence>
<keyword evidence="3" id="KW-1185">Reference proteome</keyword>
<reference evidence="2" key="1">
    <citation type="journal article" date="2007" name="Int. J. Syst. Evol. Microbiol.">
        <title>Luteimonas composti sp. nov., a moderately thermophilic bacterium isolated from food waste.</title>
        <authorList>
            <person name="Young C.C."/>
            <person name="Kampfer P."/>
            <person name="Chen W.M."/>
            <person name="Yen W.S."/>
            <person name="Arun A.B."/>
            <person name="Lai W.A."/>
            <person name="Shen F.T."/>
            <person name="Rekha P.D."/>
            <person name="Lin K.Y."/>
            <person name="Chou J.H."/>
        </authorList>
    </citation>
    <scope>NUCLEOTIDE SEQUENCE</scope>
    <source>
        <strain evidence="2">CC-YY355</strain>
    </source>
</reference>
<dbReference type="Gene3D" id="3.20.20.410">
    <property type="entry name" value="Protein of unknown function UPF0759"/>
    <property type="match status" value="1"/>
</dbReference>
<sequence>MRQGRVRIGISGWRYPRWRGSFYPAGLPQRRELEYASRCFSSIELNGSFYSLQHPDSFRRWHDETPDDFVFAVKGSRYITHMLKLRGVEQALATFFAQGLLALGAKLGPLLRQFPEAMRFDPARMEAFLDLLPRDTDAAARLARRRDASRLKGRAVLKPRHDGPLRHAFEVRHESFLDPAFVDMLRLRGMALVVADTAGRWPWVEEPTADFMYLRLHGDAELYVSGYSDAALDGWARRLRAWRRGAQPRDARRIVRGAVERVPRDVYCYFDNDAKVHAPFDARALARRLGEGLAETADEAMRAQAPADGIPRRGGRRARAVSSSRRP</sequence>